<dbReference type="EMBL" id="ML986540">
    <property type="protein sequence ID" value="KAF2271502.1"/>
    <property type="molecule type" value="Genomic_DNA"/>
</dbReference>
<accession>A0A6A6J532</accession>
<evidence type="ECO:0000259" key="1">
    <source>
        <dbReference type="Pfam" id="PF20411"/>
    </source>
</evidence>
<evidence type="ECO:0000313" key="2">
    <source>
        <dbReference type="EMBL" id="KAF2271502.1"/>
    </source>
</evidence>
<reference evidence="2" key="1">
    <citation type="journal article" date="2020" name="Stud. Mycol.">
        <title>101 Dothideomycetes genomes: a test case for predicting lifestyles and emergence of pathogens.</title>
        <authorList>
            <person name="Haridas S."/>
            <person name="Albert R."/>
            <person name="Binder M."/>
            <person name="Bloem J."/>
            <person name="Labutti K."/>
            <person name="Salamov A."/>
            <person name="Andreopoulos B."/>
            <person name="Baker S."/>
            <person name="Barry K."/>
            <person name="Bills G."/>
            <person name="Bluhm B."/>
            <person name="Cannon C."/>
            <person name="Castanera R."/>
            <person name="Culley D."/>
            <person name="Daum C."/>
            <person name="Ezra D."/>
            <person name="Gonzalez J."/>
            <person name="Henrissat B."/>
            <person name="Kuo A."/>
            <person name="Liang C."/>
            <person name="Lipzen A."/>
            <person name="Lutzoni F."/>
            <person name="Magnuson J."/>
            <person name="Mondo S."/>
            <person name="Nolan M."/>
            <person name="Ohm R."/>
            <person name="Pangilinan J."/>
            <person name="Park H.-J."/>
            <person name="Ramirez L."/>
            <person name="Alfaro M."/>
            <person name="Sun H."/>
            <person name="Tritt A."/>
            <person name="Yoshinaga Y."/>
            <person name="Zwiers L.-H."/>
            <person name="Turgeon B."/>
            <person name="Goodwin S."/>
            <person name="Spatafora J."/>
            <person name="Crous P."/>
            <person name="Grigoriev I."/>
        </authorList>
    </citation>
    <scope>NUCLEOTIDE SEQUENCE</scope>
    <source>
        <strain evidence="2">CBS 379.55</strain>
    </source>
</reference>
<dbReference type="Proteomes" id="UP000800097">
    <property type="component" value="Unassembled WGS sequence"/>
</dbReference>
<gene>
    <name evidence="2" type="ORF">EI97DRAFT_497216</name>
</gene>
<dbReference type="RefSeq" id="XP_033649041.1">
    <property type="nucleotide sequence ID" value="XM_033802503.1"/>
</dbReference>
<protein>
    <recommendedName>
        <fullName evidence="1">DUF6697 domain-containing protein</fullName>
    </recommendedName>
</protein>
<sequence length="286" mass="33553">MPSAVLRFPKLAVEELSIIPSFNDTKSFSLQFLEDTFGGKDWSPGLRIMPPGTGICILPTRSYYLLNADFEPYLPREPGHHGAKLTAFFNEHPATIYGEEANISLDNVPLFVCSTPWAQGNNRRYIYFGNYSQTRWSDKLDYDRMQEYVPLHVKEFWAEELSAQGKDEWVRKALMKHFFPMPEYEGTTFYGQPEGSGANGEEEKVKEKVYRDVKEHVKVLKDWEKDAMLKTRLIKKDFIMKAFERADADEPPALRLWWEYLQCVKYDRKFYDLLVQLQSRKPEYLK</sequence>
<evidence type="ECO:0000313" key="3">
    <source>
        <dbReference type="Proteomes" id="UP000800097"/>
    </source>
</evidence>
<dbReference type="InterPro" id="IPR046520">
    <property type="entry name" value="DUF6697"/>
</dbReference>
<name>A0A6A6J532_WESOR</name>
<keyword evidence="3" id="KW-1185">Reference proteome</keyword>
<organism evidence="2 3">
    <name type="scientific">Westerdykella ornata</name>
    <dbReference type="NCBI Taxonomy" id="318751"/>
    <lineage>
        <taxon>Eukaryota</taxon>
        <taxon>Fungi</taxon>
        <taxon>Dikarya</taxon>
        <taxon>Ascomycota</taxon>
        <taxon>Pezizomycotina</taxon>
        <taxon>Dothideomycetes</taxon>
        <taxon>Pleosporomycetidae</taxon>
        <taxon>Pleosporales</taxon>
        <taxon>Sporormiaceae</taxon>
        <taxon>Westerdykella</taxon>
    </lineage>
</organism>
<dbReference type="Pfam" id="PF20411">
    <property type="entry name" value="DUF6697"/>
    <property type="match status" value="1"/>
</dbReference>
<dbReference type="OrthoDB" id="5427977at2759"/>
<dbReference type="GeneID" id="54555678"/>
<feature type="domain" description="DUF6697" evidence="1">
    <location>
        <begin position="28"/>
        <end position="276"/>
    </location>
</feature>
<dbReference type="AlphaFoldDB" id="A0A6A6J532"/>
<proteinExistence type="predicted"/>